<feature type="chain" id="PRO_5045883182" evidence="1">
    <location>
        <begin position="20"/>
        <end position="210"/>
    </location>
</feature>
<proteinExistence type="predicted"/>
<accession>A0ABT8F8E6</accession>
<name>A0ABT8F8E6_9BACT</name>
<dbReference type="InterPro" id="IPR025665">
    <property type="entry name" value="Beta-barrel_OMP_2"/>
</dbReference>
<reference evidence="3" key="1">
    <citation type="submission" date="2023-06" db="EMBL/GenBank/DDBJ databases">
        <title>Cytophagales bacterium Strain LB-30, isolated from soil.</title>
        <authorList>
            <person name="Liu B."/>
        </authorList>
    </citation>
    <scope>NUCLEOTIDE SEQUENCE</scope>
    <source>
        <strain evidence="3">LB-30</strain>
    </source>
</reference>
<dbReference type="EMBL" id="JAUHJS010000008">
    <property type="protein sequence ID" value="MDN4166712.1"/>
    <property type="molecule type" value="Genomic_DNA"/>
</dbReference>
<protein>
    <submittedName>
        <fullName evidence="3">Porin family protein</fullName>
    </submittedName>
</protein>
<evidence type="ECO:0000313" key="4">
    <source>
        <dbReference type="Proteomes" id="UP001168552"/>
    </source>
</evidence>
<gene>
    <name evidence="3" type="ORF">QWY31_14470</name>
</gene>
<dbReference type="RefSeq" id="WP_320005250.1">
    <property type="nucleotide sequence ID" value="NZ_JAUHJS010000008.1"/>
</dbReference>
<evidence type="ECO:0000256" key="1">
    <source>
        <dbReference type="SAM" id="SignalP"/>
    </source>
</evidence>
<feature type="signal peptide" evidence="1">
    <location>
        <begin position="1"/>
        <end position="19"/>
    </location>
</feature>
<dbReference type="Pfam" id="PF13568">
    <property type="entry name" value="OMP_b-brl_2"/>
    <property type="match status" value="1"/>
</dbReference>
<comment type="caution">
    <text evidence="3">The sequence shown here is derived from an EMBL/GenBank/DDBJ whole genome shotgun (WGS) entry which is preliminary data.</text>
</comment>
<organism evidence="3 4">
    <name type="scientific">Shiella aurantiaca</name>
    <dbReference type="NCBI Taxonomy" id="3058365"/>
    <lineage>
        <taxon>Bacteria</taxon>
        <taxon>Pseudomonadati</taxon>
        <taxon>Bacteroidota</taxon>
        <taxon>Cytophagia</taxon>
        <taxon>Cytophagales</taxon>
        <taxon>Shiellaceae</taxon>
        <taxon>Shiella</taxon>
    </lineage>
</organism>
<feature type="domain" description="Outer membrane protein beta-barrel" evidence="2">
    <location>
        <begin position="19"/>
        <end position="185"/>
    </location>
</feature>
<evidence type="ECO:0000259" key="2">
    <source>
        <dbReference type="Pfam" id="PF13568"/>
    </source>
</evidence>
<evidence type="ECO:0000313" key="3">
    <source>
        <dbReference type="EMBL" id="MDN4166712.1"/>
    </source>
</evidence>
<sequence>MRQLLAVTFFMVVALTAQAQVSIGIKVAPALSTNRVTNKELDYDFSTNGLGARLVIGPTFDIYLADNYDFHTGILFVPKYVGISRRFNATDAEVKERYKLQYLQIPLALKLYTDEIAIDKKIYFVIGGTTDIKIYEEPSRPSNFLITDFRTFDFTALIGAGLQLRVGPGTTIEAGFSYGRGLVNIARDTDNNLNHTLKNDMLNLDLTIKF</sequence>
<keyword evidence="4" id="KW-1185">Reference proteome</keyword>
<keyword evidence="1" id="KW-0732">Signal</keyword>
<dbReference type="Proteomes" id="UP001168552">
    <property type="component" value="Unassembled WGS sequence"/>
</dbReference>